<keyword evidence="5" id="KW-1185">Reference proteome</keyword>
<protein>
    <recommendedName>
        <fullName evidence="3">Telomere length regulation protein conserved domain-containing protein</fullName>
    </recommendedName>
</protein>
<evidence type="ECO:0000256" key="2">
    <source>
        <dbReference type="SAM" id="MobiDB-lite"/>
    </source>
</evidence>
<dbReference type="Gene3D" id="1.25.40.720">
    <property type="entry name" value="Telomere length regulation protein 2, C-terminal domain"/>
    <property type="match status" value="1"/>
</dbReference>
<dbReference type="PANTHER" id="PTHR15830:SF10">
    <property type="entry name" value="TELOMERE LENGTH REGULATION PROTEIN TEL2 HOMOLOG"/>
    <property type="match status" value="1"/>
</dbReference>
<sequence length="851" mass="94034">MTDHLSNYKAELRKGLSDKVYVDRLQHLLPSLLDELRNDRELRQLLISSAEARLKDTAQQISKQLSSDAPQQHISCAVALLQLLVAHLNLYKGATDEEAVDTFLRLPTRIANVREGEALSRIHIPPSLEPDNFIAKYTRDYLSAVTAAPQKCSSYPLERLQLLGCVRYSDRFHSFWSVALNYSSKHPKCCDRLREMLLDLTPSQLTTYFEEFLNAVKDSSRNVAETAQLLTDTFGLLQESNVDTISSALCSGNRVLADEKIMRALALWISRSTHSYTVFRSILNLWSNTAFIKKAPITQLTLYSTILLLLLQKDSVKERIPSNLMHDSSVTNAIPTYLSLSSPLGKLLGMLVAQHLANYDGVDRLVFGEDAFTGSGLGRREIQGVMELLNRSKADDGSIPDPIIEQPPEPSTSGLADGRADDDSDSDSDDSIQGYAIDVDQLQTNKPDSDDEEAANDPTILSKSKVGRPVYIAELNDLLRYDGKEGNEAAVMQEVGLTWAAALINDKREQRELLENSNNLAFTLLTMQDQFALKGFEELRSEALRVLVVSSPQRAGLCLTQHLFSTSLSLRQRLTVLQALGLGVRELSTGVSTRSVSRPSDTPLTTKKAIPANVANDSEIEQILKELSQASIADARTKAGDALPSVARERKLRVESKRREKPLIVEESSNNADVMHAPTNAVEEYRLADRNARVHGVNFALIASECFVMPLINELWRALNQQVSVKLDKELLAPLLRTLALMLWSARNAPEFLHVLAPEALEVAPALPAYVLPDSVAVALAVTSLADDLDGGRVLAEGGKLPLLRRWSENAYQALESTPDSRNCAALLVKVQEIWDRHSTLVMATTLSVGI</sequence>
<dbReference type="Pfam" id="PF10193">
    <property type="entry name" value="Telomere_reg-2"/>
    <property type="match status" value="1"/>
</dbReference>
<dbReference type="GO" id="GO:0005829">
    <property type="term" value="C:cytosol"/>
    <property type="evidence" value="ECO:0007669"/>
    <property type="project" value="TreeGrafter"/>
</dbReference>
<accession>A0A4T0FE17</accession>
<evidence type="ECO:0000256" key="1">
    <source>
        <dbReference type="ARBA" id="ARBA00006133"/>
    </source>
</evidence>
<dbReference type="InterPro" id="IPR051970">
    <property type="entry name" value="TEL2_Regulation"/>
</dbReference>
<evidence type="ECO:0000313" key="5">
    <source>
        <dbReference type="Proteomes" id="UP000310189"/>
    </source>
</evidence>
<dbReference type="PANTHER" id="PTHR15830">
    <property type="entry name" value="TELOMERE LENGTH REGULATION PROTEIN TEL2 FAMILY MEMBER"/>
    <property type="match status" value="1"/>
</dbReference>
<dbReference type="AlphaFoldDB" id="A0A4T0FE17"/>
<feature type="compositionally biased region" description="Acidic residues" evidence="2">
    <location>
        <begin position="420"/>
        <end position="430"/>
    </location>
</feature>
<comment type="caution">
    <text evidence="4">The sequence shown here is derived from an EMBL/GenBank/DDBJ whole genome shotgun (WGS) entry which is preliminary data.</text>
</comment>
<reference evidence="4 5" key="1">
    <citation type="submission" date="2019-03" db="EMBL/GenBank/DDBJ databases">
        <title>Sequencing 23 genomes of Wallemia ichthyophaga.</title>
        <authorList>
            <person name="Gostincar C."/>
        </authorList>
    </citation>
    <scope>NUCLEOTIDE SEQUENCE [LARGE SCALE GENOMIC DNA]</scope>
    <source>
        <strain evidence="4 5">EXF-5753</strain>
    </source>
</reference>
<dbReference type="GO" id="GO:0051083">
    <property type="term" value="P:'de novo' cotranslational protein folding"/>
    <property type="evidence" value="ECO:0007669"/>
    <property type="project" value="TreeGrafter"/>
</dbReference>
<comment type="similarity">
    <text evidence="1">Belongs to the TEL2 family.</text>
</comment>
<dbReference type="InterPro" id="IPR038528">
    <property type="entry name" value="TEL2_C_sf"/>
</dbReference>
<proteinExistence type="inferred from homology"/>
<gene>
    <name evidence="4" type="ORF">E3P99_03724</name>
</gene>
<dbReference type="OrthoDB" id="10254187at2759"/>
<dbReference type="GO" id="GO:0042162">
    <property type="term" value="F:telomeric DNA binding"/>
    <property type="evidence" value="ECO:0007669"/>
    <property type="project" value="TreeGrafter"/>
</dbReference>
<dbReference type="InterPro" id="IPR019337">
    <property type="entry name" value="Telomere_length_regulation_dom"/>
</dbReference>
<dbReference type="GO" id="GO:0051879">
    <property type="term" value="F:Hsp90 protein binding"/>
    <property type="evidence" value="ECO:0007669"/>
    <property type="project" value="TreeGrafter"/>
</dbReference>
<organism evidence="4 5">
    <name type="scientific">Wallemia hederae</name>
    <dbReference type="NCBI Taxonomy" id="1540922"/>
    <lineage>
        <taxon>Eukaryota</taxon>
        <taxon>Fungi</taxon>
        <taxon>Dikarya</taxon>
        <taxon>Basidiomycota</taxon>
        <taxon>Wallemiomycotina</taxon>
        <taxon>Wallemiomycetes</taxon>
        <taxon>Wallemiales</taxon>
        <taxon>Wallemiaceae</taxon>
        <taxon>Wallemia</taxon>
    </lineage>
</organism>
<dbReference type="Proteomes" id="UP000310189">
    <property type="component" value="Unassembled WGS sequence"/>
</dbReference>
<evidence type="ECO:0000259" key="3">
    <source>
        <dbReference type="Pfam" id="PF10193"/>
    </source>
</evidence>
<dbReference type="EMBL" id="SPNW01000084">
    <property type="protein sequence ID" value="TIA86288.1"/>
    <property type="molecule type" value="Genomic_DNA"/>
</dbReference>
<feature type="domain" description="Telomere length regulation protein conserved" evidence="3">
    <location>
        <begin position="469"/>
        <end position="583"/>
    </location>
</feature>
<feature type="region of interest" description="Disordered" evidence="2">
    <location>
        <begin position="393"/>
        <end position="432"/>
    </location>
</feature>
<feature type="region of interest" description="Disordered" evidence="2">
    <location>
        <begin position="440"/>
        <end position="459"/>
    </location>
</feature>
<evidence type="ECO:0000313" key="4">
    <source>
        <dbReference type="EMBL" id="TIA86288.1"/>
    </source>
</evidence>
<name>A0A4T0FE17_9BASI</name>